<reference evidence="2" key="1">
    <citation type="journal article" date="2014" name="Proc. Natl. Acad. Sci. U.S.A.">
        <title>Extensive sampling of basidiomycete genomes demonstrates inadequacy of the white-rot/brown-rot paradigm for wood decay fungi.</title>
        <authorList>
            <person name="Riley R."/>
            <person name="Salamov A.A."/>
            <person name="Brown D.W."/>
            <person name="Nagy L.G."/>
            <person name="Floudas D."/>
            <person name="Held B.W."/>
            <person name="Levasseur A."/>
            <person name="Lombard V."/>
            <person name="Morin E."/>
            <person name="Otillar R."/>
            <person name="Lindquist E.A."/>
            <person name="Sun H."/>
            <person name="LaButti K.M."/>
            <person name="Schmutz J."/>
            <person name="Jabbour D."/>
            <person name="Luo H."/>
            <person name="Baker S.E."/>
            <person name="Pisabarro A.G."/>
            <person name="Walton J.D."/>
            <person name="Blanchette R.A."/>
            <person name="Henrissat B."/>
            <person name="Martin F."/>
            <person name="Cullen D."/>
            <person name="Hibbett D.S."/>
            <person name="Grigoriev I.V."/>
        </authorList>
    </citation>
    <scope>NUCLEOTIDE SEQUENCE [LARGE SCALE GENOMIC DNA]</scope>
    <source>
        <strain evidence="2">MUCL 33604</strain>
    </source>
</reference>
<protein>
    <submittedName>
        <fullName evidence="1">Uncharacterized protein</fullName>
    </submittedName>
</protein>
<dbReference type="HOGENOM" id="CLU_052689_1_0_1"/>
<dbReference type="EMBL" id="KL197714">
    <property type="protein sequence ID" value="KDQ60222.1"/>
    <property type="molecule type" value="Genomic_DNA"/>
</dbReference>
<dbReference type="Proteomes" id="UP000027265">
    <property type="component" value="Unassembled WGS sequence"/>
</dbReference>
<evidence type="ECO:0000313" key="1">
    <source>
        <dbReference type="EMBL" id="KDQ60222.1"/>
    </source>
</evidence>
<evidence type="ECO:0000313" key="2">
    <source>
        <dbReference type="Proteomes" id="UP000027265"/>
    </source>
</evidence>
<dbReference type="OrthoDB" id="3256525at2759"/>
<keyword evidence="2" id="KW-1185">Reference proteome</keyword>
<sequence length="428" mass="48672">MTVTEPSGWWKPRPAAHHAILPPEIWLSIFHHATAVPQALDTDFRDPFELPSPSSSKQVGRSVYDSLITKRYLVRVCKDWCQLASRFLYREVVIGRGRTLVSLRSTLLESQRRAEEALAAGEDIRSLGWYTLRFELATRQCTSLKDMSPLSELLELIDIFRCLPNLQILIVIHAVGHYPPCPVSVLSSLGSHCGQSLRVIRWYGDTCPNALEWAQLLRTTPNLRVLHFPNYQDHSQLGGLQLGPALPQLVSLERSSRSEFPTQTTSTNRAFPSLQHLSISAFRPPKFLLTRYGLQLTCITITTLRDDEILRLISDSCPNLRKMVIRLQVPDRLPTHLPNVTHLGLRFDMMNVSRHTTEGAFQGLNTMDAPNLQVLRFLDRMFLDPVRERQPEVFDWAIELLSGCRYRVEDCNGVAIHPRFGEDALGHV</sequence>
<proteinExistence type="predicted"/>
<accession>A0A067Q9N1</accession>
<organism evidence="1 2">
    <name type="scientific">Jaapia argillacea MUCL 33604</name>
    <dbReference type="NCBI Taxonomy" id="933084"/>
    <lineage>
        <taxon>Eukaryota</taxon>
        <taxon>Fungi</taxon>
        <taxon>Dikarya</taxon>
        <taxon>Basidiomycota</taxon>
        <taxon>Agaricomycotina</taxon>
        <taxon>Agaricomycetes</taxon>
        <taxon>Agaricomycetidae</taxon>
        <taxon>Jaapiales</taxon>
        <taxon>Jaapiaceae</taxon>
        <taxon>Jaapia</taxon>
    </lineage>
</organism>
<dbReference type="InterPro" id="IPR032675">
    <property type="entry name" value="LRR_dom_sf"/>
</dbReference>
<dbReference type="Gene3D" id="3.80.10.10">
    <property type="entry name" value="Ribonuclease Inhibitor"/>
    <property type="match status" value="1"/>
</dbReference>
<gene>
    <name evidence="1" type="ORF">JAAARDRAFT_205215</name>
</gene>
<name>A0A067Q9N1_9AGAM</name>
<dbReference type="InParanoid" id="A0A067Q9N1"/>
<dbReference type="AlphaFoldDB" id="A0A067Q9N1"/>